<reference evidence="2 3" key="1">
    <citation type="submission" date="2018-11" db="EMBL/GenBank/DDBJ databases">
        <authorList>
            <person name="Mardanov A.V."/>
            <person name="Ravin N.V."/>
            <person name="Dedysh S.N."/>
        </authorList>
    </citation>
    <scope>NUCLEOTIDE SEQUENCE [LARGE SCALE GENOMIC DNA]</scope>
    <source>
        <strain evidence="2 3">AF10</strain>
    </source>
</reference>
<comment type="caution">
    <text evidence="2">The sequence shown here is derived from an EMBL/GenBank/DDBJ whole genome shotgun (WGS) entry which is preliminary data.</text>
</comment>
<evidence type="ECO:0000313" key="3">
    <source>
        <dbReference type="Proteomes" id="UP000289437"/>
    </source>
</evidence>
<reference evidence="3" key="2">
    <citation type="submission" date="2019-02" db="EMBL/GenBank/DDBJ databases">
        <title>Granulicella sibirica sp. nov., a psychrotolerant acidobacterium isolated from an organic soil layer in forested tundra, West Siberia.</title>
        <authorList>
            <person name="Oshkin I.Y."/>
            <person name="Kulichevskaya I.S."/>
            <person name="Rijpstra W.I.C."/>
            <person name="Sinninghe Damste J.S."/>
            <person name="Rakitin A.L."/>
            <person name="Ravin N.V."/>
            <person name="Dedysh S.N."/>
        </authorList>
    </citation>
    <scope>NUCLEOTIDE SEQUENCE [LARGE SCALE GENOMIC DNA]</scope>
    <source>
        <strain evidence="3">AF10</strain>
    </source>
</reference>
<organism evidence="2 3">
    <name type="scientific">Granulicella sibirica</name>
    <dbReference type="NCBI Taxonomy" id="2479048"/>
    <lineage>
        <taxon>Bacteria</taxon>
        <taxon>Pseudomonadati</taxon>
        <taxon>Acidobacteriota</taxon>
        <taxon>Terriglobia</taxon>
        <taxon>Terriglobales</taxon>
        <taxon>Acidobacteriaceae</taxon>
        <taxon>Granulicella</taxon>
    </lineage>
</organism>
<evidence type="ECO:0000256" key="1">
    <source>
        <dbReference type="SAM" id="MobiDB-lite"/>
    </source>
</evidence>
<sequence length="53" mass="5811">MSSVHQDVMSVDVSDGLFASLMTHPAGVAQTESKWRISRDRSRQKRGPPSLLG</sequence>
<feature type="region of interest" description="Disordered" evidence="1">
    <location>
        <begin position="27"/>
        <end position="53"/>
    </location>
</feature>
<proteinExistence type="predicted"/>
<accession>A0A4Q0T5S1</accession>
<name>A0A4Q0T5S1_9BACT</name>
<dbReference type="EMBL" id="RDSM01000001">
    <property type="protein sequence ID" value="RXH57349.1"/>
    <property type="molecule type" value="Genomic_DNA"/>
</dbReference>
<dbReference type="Proteomes" id="UP000289437">
    <property type="component" value="Unassembled WGS sequence"/>
</dbReference>
<evidence type="ECO:0000313" key="2">
    <source>
        <dbReference type="EMBL" id="RXH57349.1"/>
    </source>
</evidence>
<gene>
    <name evidence="2" type="ORF">GRAN_0659</name>
</gene>
<keyword evidence="3" id="KW-1185">Reference proteome</keyword>
<dbReference type="AlphaFoldDB" id="A0A4Q0T5S1"/>
<protein>
    <submittedName>
        <fullName evidence="2">Uncharacterized protein</fullName>
    </submittedName>
</protein>